<dbReference type="Proteomes" id="UP000821865">
    <property type="component" value="Chromosome 9"/>
</dbReference>
<gene>
    <name evidence="1" type="ORF">HPB49_013255</name>
</gene>
<dbReference type="EMBL" id="CM023478">
    <property type="protein sequence ID" value="KAH7933506.1"/>
    <property type="molecule type" value="Genomic_DNA"/>
</dbReference>
<name>A0ACB8C448_DERSI</name>
<keyword evidence="2" id="KW-1185">Reference proteome</keyword>
<sequence length="1053" mass="110839">MAERASDENTEPDVTSRRPPRRSSILKPARPILESVDSNVTEDIAERRRLSKRVSFSETHQIKLFKCELSGEHGSSCENALEAVSATTAGNKTLPSNAAEDLVGEAVQLLQYDHTPLEQSFYHEADDSDVEAASPTKRASILMEEAQSCLVFAQHGDVSVAYDGAGSQFCPNTILTHRTMDITCVGALAVDQTTTKLSKTMLADKSMEMTFAGTSAHNQTAATLLKTTFVAKSMDMTLASTSALDQTAANLSRNHIFSTEAMDITAGPQDTTQFGGDATVHLQDTVNITCAVDSTSFVTGAANDMDTGAVECDGGGTVHSVLRSAAECGFVFCLMHRAKRQCPYFRRVQNRHPMLHNSRDMMVTCGVADAFCLDSPPGVVGHLPCLGTNPVGATNPGTYEDDSEDLAPRAEAQSRNTCGGKDFDAGKTSQLPSVMDMTCTSSAVPTLNVGSATSAQVLSQQLETLTSVVPNVMNMTCTDRAVSARVASSGTRLSCANPALMTVHYDDANLTGAMNMTCPNTTRCPLLVADTTDLNIEPNGQLNEENALHAVSGRTGRDIDEHSLHQASSPVEVLNVTAPDDVGADGDGNLDCAAEDPHEFVASLNATVGNKSGMDSCRSLASLRVPARSEVGVAASVAECSDAVSQDLPVSSEMSGPSVLKVIPADRPTDKLCRVECATSSTMPLRPTPSKCSTNVSTKGSESKCLNAHALPVIVLTGKDSIAHQHLASPVAKRSLKGVVGPTRIASVVPSSMSKSRKAASKMDLTAATEMFNSLTDSAVDVSNVTALLDGASEYVSSLSLLSDVFSPERVAKEKAGARHVGASGSKSLTKAQQQLGSASRSHLARDRGQHLMNNGEVGSNPDKMVAPYEDVRQDQAAAGLSSSKKSLLVTATSTGISEVNLGSVPKHLDTALEENTTATSTTTVDRCPQPNATTGSPATGLNATSVPGTQRDGASLSACQLNIEPARKSATFLVSSANNARPSATFAVSSPPCRVICIDNGTTVDEDNSDVPLVPEDPRPSANHRLLVKEPASDSGSIRQQLQRPKRYSFEV</sequence>
<protein>
    <submittedName>
        <fullName evidence="1">Uncharacterized protein</fullName>
    </submittedName>
</protein>
<reference evidence="1" key="1">
    <citation type="submission" date="2020-05" db="EMBL/GenBank/DDBJ databases">
        <title>Large-scale comparative analyses of tick genomes elucidate their genetic diversity and vector capacities.</title>
        <authorList>
            <person name="Jia N."/>
            <person name="Wang J."/>
            <person name="Shi W."/>
            <person name="Du L."/>
            <person name="Sun Y."/>
            <person name="Zhan W."/>
            <person name="Jiang J."/>
            <person name="Wang Q."/>
            <person name="Zhang B."/>
            <person name="Ji P."/>
            <person name="Sakyi L.B."/>
            <person name="Cui X."/>
            <person name="Yuan T."/>
            <person name="Jiang B."/>
            <person name="Yang W."/>
            <person name="Lam T.T.-Y."/>
            <person name="Chang Q."/>
            <person name="Ding S."/>
            <person name="Wang X."/>
            <person name="Zhu J."/>
            <person name="Ruan X."/>
            <person name="Zhao L."/>
            <person name="Wei J."/>
            <person name="Que T."/>
            <person name="Du C."/>
            <person name="Cheng J."/>
            <person name="Dai P."/>
            <person name="Han X."/>
            <person name="Huang E."/>
            <person name="Gao Y."/>
            <person name="Liu J."/>
            <person name="Shao H."/>
            <person name="Ye R."/>
            <person name="Li L."/>
            <person name="Wei W."/>
            <person name="Wang X."/>
            <person name="Wang C."/>
            <person name="Yang T."/>
            <person name="Huo Q."/>
            <person name="Li W."/>
            <person name="Guo W."/>
            <person name="Chen H."/>
            <person name="Zhou L."/>
            <person name="Ni X."/>
            <person name="Tian J."/>
            <person name="Zhou Y."/>
            <person name="Sheng Y."/>
            <person name="Liu T."/>
            <person name="Pan Y."/>
            <person name="Xia L."/>
            <person name="Li J."/>
            <person name="Zhao F."/>
            <person name="Cao W."/>
        </authorList>
    </citation>
    <scope>NUCLEOTIDE SEQUENCE</scope>
    <source>
        <strain evidence="1">Dsil-2018</strain>
    </source>
</reference>
<accession>A0ACB8C448</accession>
<organism evidence="1 2">
    <name type="scientific">Dermacentor silvarum</name>
    <name type="common">Tick</name>
    <dbReference type="NCBI Taxonomy" id="543639"/>
    <lineage>
        <taxon>Eukaryota</taxon>
        <taxon>Metazoa</taxon>
        <taxon>Ecdysozoa</taxon>
        <taxon>Arthropoda</taxon>
        <taxon>Chelicerata</taxon>
        <taxon>Arachnida</taxon>
        <taxon>Acari</taxon>
        <taxon>Parasitiformes</taxon>
        <taxon>Ixodida</taxon>
        <taxon>Ixodoidea</taxon>
        <taxon>Ixodidae</taxon>
        <taxon>Rhipicephalinae</taxon>
        <taxon>Dermacentor</taxon>
    </lineage>
</organism>
<evidence type="ECO:0000313" key="2">
    <source>
        <dbReference type="Proteomes" id="UP000821865"/>
    </source>
</evidence>
<comment type="caution">
    <text evidence="1">The sequence shown here is derived from an EMBL/GenBank/DDBJ whole genome shotgun (WGS) entry which is preliminary data.</text>
</comment>
<proteinExistence type="predicted"/>
<evidence type="ECO:0000313" key="1">
    <source>
        <dbReference type="EMBL" id="KAH7933506.1"/>
    </source>
</evidence>